<feature type="binding site" evidence="4">
    <location>
        <begin position="3"/>
        <end position="7"/>
    </location>
    <ligand>
        <name>ATP</name>
        <dbReference type="ChEBI" id="CHEBI:30616"/>
    </ligand>
</feature>
<dbReference type="EC" id="6.3.3.2" evidence="5"/>
<evidence type="ECO:0000313" key="6">
    <source>
        <dbReference type="EMBL" id="KKK35513.1"/>
    </source>
</evidence>
<comment type="catalytic activity">
    <reaction evidence="5">
        <text>(6S)-5-formyl-5,6,7,8-tetrahydrofolate + ATP = (6R)-5,10-methenyltetrahydrofolate + ADP + phosphate</text>
        <dbReference type="Rhea" id="RHEA:10488"/>
        <dbReference type="ChEBI" id="CHEBI:30616"/>
        <dbReference type="ChEBI" id="CHEBI:43474"/>
        <dbReference type="ChEBI" id="CHEBI:57455"/>
        <dbReference type="ChEBI" id="CHEBI:57457"/>
        <dbReference type="ChEBI" id="CHEBI:456216"/>
        <dbReference type="EC" id="6.3.3.2"/>
    </reaction>
</comment>
<feature type="binding site" evidence="4">
    <location>
        <begin position="130"/>
        <end position="138"/>
    </location>
    <ligand>
        <name>ATP</name>
        <dbReference type="ChEBI" id="CHEBI:30616"/>
    </ligand>
</feature>
<dbReference type="PATRIC" id="fig|1432562.3.peg.287"/>
<comment type="similarity">
    <text evidence="1 5">Belongs to the 5-formyltetrahydrofolate cyclo-ligase family.</text>
</comment>
<dbReference type="SUPFAM" id="SSF100950">
    <property type="entry name" value="NagB/RpiA/CoA transferase-like"/>
    <property type="match status" value="1"/>
</dbReference>
<protein>
    <recommendedName>
        <fullName evidence="5">5-formyltetrahydrofolate cyclo-ligase</fullName>
        <ecNumber evidence="5">6.3.3.2</ecNumber>
    </recommendedName>
</protein>
<dbReference type="GO" id="GO:0009396">
    <property type="term" value="P:folic acid-containing compound biosynthetic process"/>
    <property type="evidence" value="ECO:0007669"/>
    <property type="project" value="TreeGrafter"/>
</dbReference>
<dbReference type="PIRSF" id="PIRSF006806">
    <property type="entry name" value="FTHF_cligase"/>
    <property type="match status" value="1"/>
</dbReference>
<dbReference type="EMBL" id="LAYZ01000001">
    <property type="protein sequence ID" value="KKK35513.1"/>
    <property type="molecule type" value="Genomic_DNA"/>
</dbReference>
<comment type="cofactor">
    <cofactor evidence="5">
        <name>Mg(2+)</name>
        <dbReference type="ChEBI" id="CHEBI:18420"/>
    </cofactor>
</comment>
<keyword evidence="5" id="KW-0460">Magnesium</keyword>
<keyword evidence="5" id="KW-0479">Metal-binding</keyword>
<evidence type="ECO:0000256" key="4">
    <source>
        <dbReference type="PIRSR" id="PIRSR006806-1"/>
    </source>
</evidence>
<dbReference type="GO" id="GO:0035999">
    <property type="term" value="P:tetrahydrofolate interconversion"/>
    <property type="evidence" value="ECO:0007669"/>
    <property type="project" value="TreeGrafter"/>
</dbReference>
<evidence type="ECO:0000256" key="3">
    <source>
        <dbReference type="ARBA" id="ARBA00022840"/>
    </source>
</evidence>
<dbReference type="STRING" id="1432562.WN59_01385"/>
<proteinExistence type="inferred from homology"/>
<dbReference type="PANTHER" id="PTHR23407:SF1">
    <property type="entry name" value="5-FORMYLTETRAHYDROFOLATE CYCLO-LIGASE"/>
    <property type="match status" value="1"/>
</dbReference>
<dbReference type="InterPro" id="IPR037171">
    <property type="entry name" value="NagB/RpiA_transferase-like"/>
</dbReference>
<keyword evidence="7" id="KW-1185">Reference proteome</keyword>
<evidence type="ECO:0000256" key="2">
    <source>
        <dbReference type="ARBA" id="ARBA00022741"/>
    </source>
</evidence>
<evidence type="ECO:0000313" key="7">
    <source>
        <dbReference type="Proteomes" id="UP000034287"/>
    </source>
</evidence>
<dbReference type="InterPro" id="IPR024185">
    <property type="entry name" value="FTHF_cligase-like_sf"/>
</dbReference>
<name>A0A0M2SMP8_9STAP</name>
<dbReference type="Pfam" id="PF01812">
    <property type="entry name" value="5-FTHF_cyc-lig"/>
    <property type="match status" value="1"/>
</dbReference>
<comment type="caution">
    <text evidence="6">The sequence shown here is derived from an EMBL/GenBank/DDBJ whole genome shotgun (WGS) entry which is preliminary data.</text>
</comment>
<dbReference type="GO" id="GO:0046872">
    <property type="term" value="F:metal ion binding"/>
    <property type="evidence" value="ECO:0007669"/>
    <property type="project" value="UniProtKB-KW"/>
</dbReference>
<keyword evidence="2 4" id="KW-0547">Nucleotide-binding</keyword>
<keyword evidence="3 4" id="KW-0067">ATP-binding</keyword>
<feature type="binding site" evidence="4">
    <location>
        <position position="54"/>
    </location>
    <ligand>
        <name>substrate</name>
    </ligand>
</feature>
<dbReference type="NCBIfam" id="TIGR02727">
    <property type="entry name" value="MTHFS_bact"/>
    <property type="match status" value="1"/>
</dbReference>
<gene>
    <name evidence="6" type="ORF">WN59_01385</name>
</gene>
<dbReference type="GO" id="GO:0005524">
    <property type="term" value="F:ATP binding"/>
    <property type="evidence" value="ECO:0007669"/>
    <property type="project" value="UniProtKB-KW"/>
</dbReference>
<dbReference type="InterPro" id="IPR002698">
    <property type="entry name" value="FTHF_cligase"/>
</dbReference>
<dbReference type="RefSeq" id="WP_046511422.1">
    <property type="nucleotide sequence ID" value="NZ_LAYZ01000001.1"/>
</dbReference>
<dbReference type="GO" id="GO:0030272">
    <property type="term" value="F:5-formyltetrahydrofolate cyclo-ligase activity"/>
    <property type="evidence" value="ECO:0007669"/>
    <property type="project" value="UniProtKB-EC"/>
</dbReference>
<sequence>MDKKSLRKNMISVLSSMDEVSKNEKEDILKERLIGFIKEHDIRSIGIVLAMSHELDTDGIISWMVESGREVYTPVCDYREKEMNFSRFVSFDDVVTDEKNLRVPSDTSGVNNQVDLIVVPGLIYSEAGYRVGYGGGFYDRFLKDYSGLKVSLLFEEQIGEVVREPHDIPVDILITPERTIDAKSRRPANEK</sequence>
<dbReference type="Proteomes" id="UP000034287">
    <property type="component" value="Unassembled WGS sequence"/>
</dbReference>
<feature type="binding site" evidence="4">
    <location>
        <position position="49"/>
    </location>
    <ligand>
        <name>substrate</name>
    </ligand>
</feature>
<evidence type="ECO:0000256" key="1">
    <source>
        <dbReference type="ARBA" id="ARBA00010638"/>
    </source>
</evidence>
<dbReference type="PANTHER" id="PTHR23407">
    <property type="entry name" value="ATPASE INHIBITOR/5-FORMYLTETRAHYDROFOLATE CYCLO-LIGASE"/>
    <property type="match status" value="1"/>
</dbReference>
<dbReference type="Gene3D" id="3.40.50.10420">
    <property type="entry name" value="NagB/RpiA/CoA transferase-like"/>
    <property type="match status" value="1"/>
</dbReference>
<dbReference type="AlphaFoldDB" id="A0A0M2SMP8"/>
<organism evidence="6 7">
    <name type="scientific">Salinicoccus sediminis</name>
    <dbReference type="NCBI Taxonomy" id="1432562"/>
    <lineage>
        <taxon>Bacteria</taxon>
        <taxon>Bacillati</taxon>
        <taxon>Bacillota</taxon>
        <taxon>Bacilli</taxon>
        <taxon>Bacillales</taxon>
        <taxon>Staphylococcaceae</taxon>
        <taxon>Salinicoccus</taxon>
    </lineage>
</organism>
<reference evidence="6 7" key="1">
    <citation type="submission" date="2015-04" db="EMBL/GenBank/DDBJ databases">
        <title>Taxonomic description and genome sequence of Salinicoccus sediminis sp. nov., a novel hyper halotolerant bacterium isolated from marine sediment.</title>
        <authorList>
            <person name="Mathan Kumar R."/>
            <person name="Kaur G."/>
            <person name="Kumar N."/>
            <person name="Kumar A."/>
            <person name="Singh N.K."/>
            <person name="Kaur N."/>
            <person name="Mayilraj S."/>
        </authorList>
    </citation>
    <scope>NUCLEOTIDE SEQUENCE [LARGE SCALE GENOMIC DNA]</scope>
    <source>
        <strain evidence="6 7">SV-16</strain>
    </source>
</reference>
<evidence type="ECO:0000256" key="5">
    <source>
        <dbReference type="RuleBase" id="RU361279"/>
    </source>
</evidence>
<accession>A0A0M2SMP8</accession>